<dbReference type="EMBL" id="HBFK01015167">
    <property type="protein sequence ID" value="CAD8742791.1"/>
    <property type="molecule type" value="Transcribed_RNA"/>
</dbReference>
<proteinExistence type="predicted"/>
<accession>A0A7S0XV03</accession>
<reference evidence="1" key="1">
    <citation type="submission" date="2021-01" db="EMBL/GenBank/DDBJ databases">
        <authorList>
            <person name="Corre E."/>
            <person name="Pelletier E."/>
            <person name="Niang G."/>
            <person name="Scheremetjew M."/>
            <person name="Finn R."/>
            <person name="Kale V."/>
            <person name="Holt S."/>
            <person name="Cochrane G."/>
            <person name="Meng A."/>
            <person name="Brown T."/>
            <person name="Cohen L."/>
        </authorList>
    </citation>
    <scope>NUCLEOTIDE SEQUENCE</scope>
    <source>
        <strain evidence="1">CCMP441</strain>
    </source>
</reference>
<organism evidence="1">
    <name type="scientific">Hemiselmis andersenii</name>
    <name type="common">Cryptophyte alga</name>
    <dbReference type="NCBI Taxonomy" id="464988"/>
    <lineage>
        <taxon>Eukaryota</taxon>
        <taxon>Cryptophyceae</taxon>
        <taxon>Cryptomonadales</taxon>
        <taxon>Hemiselmidaceae</taxon>
        <taxon>Hemiselmis</taxon>
    </lineage>
</organism>
<dbReference type="AlphaFoldDB" id="A0A7S0XV03"/>
<sequence length="202" mass="22892">MTGLSHSLFADFDKVEALYFSAMRRAKGRKWEIDWLEEELSGSPPSDEELAMLQGLWPLTKAGEPPLYDASAGAIFASLPSAELRGAAKMAGEERKRATEAVWAEWVIDWKCEYETVDKTGTRKMHCCNDTIASDRRWAYTVDMRVSDGEAEFDALMNSPEFKDYVCSSAQLKALKENDWTDMRAEHTPLCNAFANYHTRTQ</sequence>
<protein>
    <submittedName>
        <fullName evidence="1">Uncharacterized protein</fullName>
    </submittedName>
</protein>
<evidence type="ECO:0000313" key="1">
    <source>
        <dbReference type="EMBL" id="CAD8742791.1"/>
    </source>
</evidence>
<name>A0A7S0XV03_HEMAN</name>
<gene>
    <name evidence="1" type="ORF">HAND1043_LOCUS9285</name>
</gene>